<evidence type="ECO:0000313" key="2">
    <source>
        <dbReference type="Proteomes" id="UP001595683"/>
    </source>
</evidence>
<protein>
    <submittedName>
        <fullName evidence="1">DUF6445 family protein</fullName>
    </submittedName>
</protein>
<dbReference type="Pfam" id="PF20043">
    <property type="entry name" value="DUF6445"/>
    <property type="match status" value="1"/>
</dbReference>
<accession>A0ABV7V901</accession>
<organism evidence="1 2">
    <name type="scientific">Novosphingobium pokkalii</name>
    <dbReference type="NCBI Taxonomy" id="1770194"/>
    <lineage>
        <taxon>Bacteria</taxon>
        <taxon>Pseudomonadati</taxon>
        <taxon>Pseudomonadota</taxon>
        <taxon>Alphaproteobacteria</taxon>
        <taxon>Sphingomonadales</taxon>
        <taxon>Sphingomonadaceae</taxon>
        <taxon>Novosphingobium</taxon>
    </lineage>
</organism>
<keyword evidence="2" id="KW-1185">Reference proteome</keyword>
<gene>
    <name evidence="1" type="ORF">ACFOOT_19585</name>
</gene>
<reference evidence="2" key="1">
    <citation type="journal article" date="2019" name="Int. J. Syst. Evol. Microbiol.">
        <title>The Global Catalogue of Microorganisms (GCM) 10K type strain sequencing project: providing services to taxonomists for standard genome sequencing and annotation.</title>
        <authorList>
            <consortium name="The Broad Institute Genomics Platform"/>
            <consortium name="The Broad Institute Genome Sequencing Center for Infectious Disease"/>
            <person name="Wu L."/>
            <person name="Ma J."/>
        </authorList>
    </citation>
    <scope>NUCLEOTIDE SEQUENCE [LARGE SCALE GENOMIC DNA]</scope>
    <source>
        <strain evidence="2">KCTC 42224</strain>
    </source>
</reference>
<dbReference type="EMBL" id="JBHRYE010000049">
    <property type="protein sequence ID" value="MFC3673630.1"/>
    <property type="molecule type" value="Genomic_DNA"/>
</dbReference>
<comment type="caution">
    <text evidence="1">The sequence shown here is derived from an EMBL/GenBank/DDBJ whole genome shotgun (WGS) entry which is preliminary data.</text>
</comment>
<name>A0ABV7V901_9SPHN</name>
<evidence type="ECO:0000313" key="1">
    <source>
        <dbReference type="EMBL" id="MFC3673630.1"/>
    </source>
</evidence>
<dbReference type="Proteomes" id="UP001595683">
    <property type="component" value="Unassembled WGS sequence"/>
</dbReference>
<dbReference type="RefSeq" id="WP_191324889.1">
    <property type="nucleotide sequence ID" value="NZ_BMZP01000012.1"/>
</dbReference>
<dbReference type="InterPro" id="IPR045617">
    <property type="entry name" value="DUF6445"/>
</dbReference>
<sequence>MQVHPLARLGREHVPLWIVDAAHPDPAALVAAAAVASFAASAGDLYPGLRAPAPAAWATWLAETLPQWPGLERAKLLRADFAVATRDPASLAPVQRIPHFDDPADDMLALVHYLCAPPHGGTSFHRHRATGFERITVARAPAWRQALAADATRHGLPPATYHTGDTATFERIGAAALRHNRVILYPANCLHCGDVAASWPSGDRLTITALLRLP</sequence>
<proteinExistence type="predicted"/>